<gene>
    <name evidence="15" type="ORF">PMEA_00013824</name>
</gene>
<comment type="caution">
    <text evidence="15">The sequence shown here is derived from an EMBL/GenBank/DDBJ whole genome shotgun (WGS) entry which is preliminary data.</text>
</comment>
<dbReference type="FunFam" id="2.60.40.10:FF:000299">
    <property type="entry name" value="protogenin isoform X2"/>
    <property type="match status" value="1"/>
</dbReference>
<evidence type="ECO:0000256" key="8">
    <source>
        <dbReference type="ARBA" id="ARBA00022989"/>
    </source>
</evidence>
<feature type="domain" description="Fibronectin type-III" evidence="14">
    <location>
        <begin position="611"/>
        <end position="713"/>
    </location>
</feature>
<feature type="domain" description="Ig-like" evidence="13">
    <location>
        <begin position="290"/>
        <end position="389"/>
    </location>
</feature>
<evidence type="ECO:0000256" key="11">
    <source>
        <dbReference type="ARBA" id="ARBA00023180"/>
    </source>
</evidence>
<feature type="domain" description="Fibronectin type-III" evidence="14">
    <location>
        <begin position="1631"/>
        <end position="1668"/>
    </location>
</feature>
<evidence type="ECO:0000313" key="15">
    <source>
        <dbReference type="EMBL" id="CAH3130124.1"/>
    </source>
</evidence>
<feature type="domain" description="Fibronectin type-III" evidence="14">
    <location>
        <begin position="1526"/>
        <end position="1626"/>
    </location>
</feature>
<dbReference type="InterPro" id="IPR013098">
    <property type="entry name" value="Ig_I-set"/>
</dbReference>
<dbReference type="FunFam" id="2.60.40.10:FF:000093">
    <property type="entry name" value="Down syndrome cell adhesion molecule, isoform B"/>
    <property type="match status" value="4"/>
</dbReference>
<dbReference type="FunFam" id="2.60.40.10:FF:000107">
    <property type="entry name" value="Myosin, light chain kinase a"/>
    <property type="match status" value="1"/>
</dbReference>
<dbReference type="PANTHER" id="PTHR44170">
    <property type="entry name" value="PROTEIN SIDEKICK"/>
    <property type="match status" value="1"/>
</dbReference>
<keyword evidence="5" id="KW-0732">Signal</keyword>
<dbReference type="InterPro" id="IPR007110">
    <property type="entry name" value="Ig-like_dom"/>
</dbReference>
<keyword evidence="8" id="KW-1133">Transmembrane helix</keyword>
<feature type="domain" description="Ig-like" evidence="13">
    <location>
        <begin position="1"/>
        <end position="77"/>
    </location>
</feature>
<feature type="domain" description="Fibronectin type-III" evidence="14">
    <location>
        <begin position="1106"/>
        <end position="1206"/>
    </location>
</feature>
<dbReference type="InterPro" id="IPR003961">
    <property type="entry name" value="FN3_dom"/>
</dbReference>
<dbReference type="InterPro" id="IPR036116">
    <property type="entry name" value="FN3_sf"/>
</dbReference>
<dbReference type="Pfam" id="PF13927">
    <property type="entry name" value="Ig_3"/>
    <property type="match status" value="1"/>
</dbReference>
<evidence type="ECO:0000256" key="7">
    <source>
        <dbReference type="ARBA" id="ARBA00022889"/>
    </source>
</evidence>
<feature type="domain" description="Fibronectin type-III" evidence="14">
    <location>
        <begin position="1211"/>
        <end position="1311"/>
    </location>
</feature>
<dbReference type="CDD" id="cd00096">
    <property type="entry name" value="Ig"/>
    <property type="match status" value="1"/>
</dbReference>
<keyword evidence="7" id="KW-0130">Cell adhesion</keyword>
<sequence>EGTSVTISCIVDGEPTPSVRWIMNGSLLNTSGNSRISFTNNSEHLIIANVNRADSGEYLCVAQNSRGNVSSNVSTLSVQYQPEVALNPLNATKSEGENVTWFCNAIAIPEPNISWIFKGSLNNTNDNPRIVFSRDRQKMTITNISRTDSGEYQCLAFNNLGNASSQVATLDVIYIPGITAHPQNETRKEGDNATFICTAMGNPVPKISWNKGRSPLSINFRVSLSADNKHLTITNVNRVDSGAYRCVAANSLGNDTSIPAYLGVLCKYNTWVALSRKKKTFFFIFNVDKPDVTIIDGPRQFAVVGKSKKLICKYDALPPVSKAQWIKDGDVIVRNSSLLVNESRFSVLYYNKSQIQLLINQSTSQDAGNYTCLIINSVGNSSQKTSVISQELPLIATRPEGKTPIEGEKMILFCNATGNPEPSISWVKDGSPITSNSRIGLSQESKRLTITNISRTDSGEYQCEAKNGVGNVTSNSRVDVLCKCCKPFNFQVLLVLTVFTICSIEPEVTIDGDQEQHVAKGSNIQLICRYEASPPVSEVQWIKDGTVIAGNASKMMNDSRVTIPSFNESEIQLSICSASLKDGGNYTCSVTNILNSTQYTTLIIIAVVPDPPQNITVDTKGSRFVNISWTAGFDGNSVIENYTVEISEHDQIFKDVVCQGSLSRSACVVSSLSTTASLTGLFPWTTYNIRVFARNKIGRSNSSPILNVTTDEAVQIEAPNFVVTVLNSTAVNLSWQVLSSDKAKGAVLGYYVLYRVNGTPPWINKTVNRAELTSLLVGPLNEHTTYEFAMQAFNRKGVSNLSALVEKTTDQQKPSEAPQLVTISEVTSTSINVSWGPVPANGRNGIIQGYKVNYQAFPNGNIVTEFFNISSEQQGEGGTKILKTLNEFANYSISVLAFTVVGDGPLSIAQLVQTLEDTLTVSATSSTSISVSWDPVVAEDRNGIIKGYKVNYNDLPNFQMVTEFLNITKEQQNKRQTMTLDNLNEFTNYSIEVLAFTVFGNGPASAGQVVETLEDSKFYAGICAVIVTFIVFTMVNKFLNITKEQQNKRQTVTLDNLDEFTNYSIEVLAFTVFGNGPVSAGQVVETLEDSECTFNFTILPLEPSDAPQALTVSATSSTSISVSWDPVFVADRNGIIKGYKVNYNDLPNLQMVTEFLNITKEQQNKRQTVTLDNLDEFTNYSIEVLAFTVFGNGPASADQVVETLEDKPSGAPQALTVSATSSTSISVSWDPVVAGDRNGIIKGYKVNYNALPNVQMVTQFLNITKEQQNKRQTVTLDNLNEFTNYSIEVLAFTVFGNGPASVGQVVETLEEKPSNIPQAVTVSATSSTSISVSWDPVTADDRNGIIKGYIVNYQALPNGYIDAKFLNITNEEQNYRQTLILDNLNEFTNYSIRLLAFTVFGNGPASVGQAVKTLEDKPSGAPQALTVSAASSTSISVSWDPVVAEDRNGIIKGYKVNYNALPNGQMVTEFLNITKEQQNKRQTVTLDNLNEFTNYSIEVLAFTLFGDGPASAGQFVETLEDKPSGAPQALTVSATSSASISVSWDPVVVGDRNGIIKGYKVIYNALPNGQMVTEFLNITKEQQDKRQTVTLDNLDEFTNYSIEVLAFTLFGDGPASAGQLVETLEDKPSGAPQALTVSATSSASISVSWDPVVAGDRNGIIKGYKVNY</sequence>
<dbReference type="InterPro" id="IPR013783">
    <property type="entry name" value="Ig-like_fold"/>
</dbReference>
<dbReference type="Pfam" id="PF07679">
    <property type="entry name" value="I-set"/>
    <property type="match status" value="5"/>
</dbReference>
<dbReference type="PROSITE" id="PS50853">
    <property type="entry name" value="FN3"/>
    <property type="match status" value="10"/>
</dbReference>
<evidence type="ECO:0000256" key="3">
    <source>
        <dbReference type="ARBA" id="ARBA00022475"/>
    </source>
</evidence>
<dbReference type="GO" id="GO:0098609">
    <property type="term" value="P:cell-cell adhesion"/>
    <property type="evidence" value="ECO:0007669"/>
    <property type="project" value="TreeGrafter"/>
</dbReference>
<keyword evidence="9" id="KW-0472">Membrane</keyword>
<protein>
    <recommendedName>
        <fullName evidence="17">Protein-tyrosine-phosphatase</fullName>
    </recommendedName>
</protein>
<evidence type="ECO:0000256" key="5">
    <source>
        <dbReference type="ARBA" id="ARBA00022729"/>
    </source>
</evidence>
<organism evidence="15 16">
    <name type="scientific">Pocillopora meandrina</name>
    <dbReference type="NCBI Taxonomy" id="46732"/>
    <lineage>
        <taxon>Eukaryota</taxon>
        <taxon>Metazoa</taxon>
        <taxon>Cnidaria</taxon>
        <taxon>Anthozoa</taxon>
        <taxon>Hexacorallia</taxon>
        <taxon>Scleractinia</taxon>
        <taxon>Astrocoeniina</taxon>
        <taxon>Pocilloporidae</taxon>
        <taxon>Pocillopora</taxon>
    </lineage>
</organism>
<feature type="domain" description="Fibronectin type-III" evidence="14">
    <location>
        <begin position="817"/>
        <end position="914"/>
    </location>
</feature>
<dbReference type="PANTHER" id="PTHR44170:SF6">
    <property type="entry name" value="CONTACTIN"/>
    <property type="match status" value="1"/>
</dbReference>
<feature type="domain" description="Fibronectin type-III" evidence="14">
    <location>
        <begin position="715"/>
        <end position="812"/>
    </location>
</feature>
<feature type="non-terminal residue" evidence="15">
    <location>
        <position position="1"/>
    </location>
</feature>
<keyword evidence="4" id="KW-0812">Transmembrane</keyword>
<feature type="domain" description="Fibronectin type-III" evidence="14">
    <location>
        <begin position="1421"/>
        <end position="1521"/>
    </location>
</feature>
<feature type="domain" description="Ig-like" evidence="13">
    <location>
        <begin position="82"/>
        <end position="171"/>
    </location>
</feature>
<feature type="domain" description="Fibronectin type-III" evidence="14">
    <location>
        <begin position="1316"/>
        <end position="1416"/>
    </location>
</feature>
<keyword evidence="10" id="KW-1015">Disulfide bond</keyword>
<evidence type="ECO:0000256" key="4">
    <source>
        <dbReference type="ARBA" id="ARBA00022692"/>
    </source>
</evidence>
<comment type="subcellular location">
    <subcellularLocation>
        <location evidence="1">Cell membrane</location>
    </subcellularLocation>
</comment>
<evidence type="ECO:0000259" key="14">
    <source>
        <dbReference type="PROSITE" id="PS50853"/>
    </source>
</evidence>
<dbReference type="Gene3D" id="2.60.40.10">
    <property type="entry name" value="Immunoglobulins"/>
    <property type="match status" value="17"/>
</dbReference>
<proteinExistence type="inferred from homology"/>
<keyword evidence="6" id="KW-0677">Repeat</keyword>
<keyword evidence="12" id="KW-0393">Immunoglobulin domain</keyword>
<evidence type="ECO:0008006" key="17">
    <source>
        <dbReference type="Google" id="ProtNLM"/>
    </source>
</evidence>
<keyword evidence="11" id="KW-0325">Glycoprotein</keyword>
<accession>A0AAU9WXU1</accession>
<evidence type="ECO:0000313" key="16">
    <source>
        <dbReference type="Proteomes" id="UP001159428"/>
    </source>
</evidence>
<name>A0AAU9WXU1_9CNID</name>
<evidence type="ECO:0000256" key="9">
    <source>
        <dbReference type="ARBA" id="ARBA00023136"/>
    </source>
</evidence>
<dbReference type="FunFam" id="2.60.40.10:FF:000028">
    <property type="entry name" value="Neuronal cell adhesion molecule"/>
    <property type="match status" value="3"/>
</dbReference>
<keyword evidence="3" id="KW-1003">Cell membrane</keyword>
<dbReference type="InterPro" id="IPR036179">
    <property type="entry name" value="Ig-like_dom_sf"/>
</dbReference>
<evidence type="ECO:0000259" key="13">
    <source>
        <dbReference type="PROSITE" id="PS50835"/>
    </source>
</evidence>
<feature type="non-terminal residue" evidence="15">
    <location>
        <position position="1668"/>
    </location>
</feature>
<dbReference type="Pfam" id="PF00041">
    <property type="entry name" value="fn3"/>
    <property type="match status" value="9"/>
</dbReference>
<dbReference type="SUPFAM" id="SSF48726">
    <property type="entry name" value="Immunoglobulin"/>
    <property type="match status" value="6"/>
</dbReference>
<comment type="similarity">
    <text evidence="2">Belongs to the immunoglobulin superfamily. DCC family.</text>
</comment>
<evidence type="ECO:0000256" key="1">
    <source>
        <dbReference type="ARBA" id="ARBA00004236"/>
    </source>
</evidence>
<feature type="domain" description="Ig-like" evidence="13">
    <location>
        <begin position="176"/>
        <end position="259"/>
    </location>
</feature>
<reference evidence="15 16" key="1">
    <citation type="submission" date="2022-05" db="EMBL/GenBank/DDBJ databases">
        <authorList>
            <consortium name="Genoscope - CEA"/>
            <person name="William W."/>
        </authorList>
    </citation>
    <scope>NUCLEOTIDE SEQUENCE [LARGE SCALE GENOMIC DNA]</scope>
</reference>
<dbReference type="SMART" id="SM00408">
    <property type="entry name" value="IGc2"/>
    <property type="match status" value="6"/>
</dbReference>
<dbReference type="Proteomes" id="UP001159428">
    <property type="component" value="Unassembled WGS sequence"/>
</dbReference>
<keyword evidence="16" id="KW-1185">Reference proteome</keyword>
<dbReference type="SMART" id="SM00060">
    <property type="entry name" value="FN3"/>
    <property type="match status" value="10"/>
</dbReference>
<dbReference type="SMART" id="SM00409">
    <property type="entry name" value="IG"/>
    <property type="match status" value="6"/>
</dbReference>
<dbReference type="FunFam" id="2.60.40.10:FF:000005">
    <property type="entry name" value="Neuronal cell adhesion molecule"/>
    <property type="match status" value="1"/>
</dbReference>
<dbReference type="EMBL" id="CALNXJ010000024">
    <property type="protein sequence ID" value="CAH3130124.1"/>
    <property type="molecule type" value="Genomic_DNA"/>
</dbReference>
<dbReference type="GO" id="GO:0005886">
    <property type="term" value="C:plasma membrane"/>
    <property type="evidence" value="ECO:0007669"/>
    <property type="project" value="UniProtKB-SubCell"/>
</dbReference>
<dbReference type="SUPFAM" id="SSF49265">
    <property type="entry name" value="Fibronectin type III"/>
    <property type="match status" value="6"/>
</dbReference>
<feature type="domain" description="Fibronectin type-III" evidence="14">
    <location>
        <begin position="915"/>
        <end position="1015"/>
    </location>
</feature>
<dbReference type="CDD" id="cd00063">
    <property type="entry name" value="FN3"/>
    <property type="match status" value="10"/>
</dbReference>
<evidence type="ECO:0000256" key="2">
    <source>
        <dbReference type="ARBA" id="ARBA00009588"/>
    </source>
</evidence>
<evidence type="ECO:0000256" key="10">
    <source>
        <dbReference type="ARBA" id="ARBA00023157"/>
    </source>
</evidence>
<dbReference type="InterPro" id="IPR003599">
    <property type="entry name" value="Ig_sub"/>
</dbReference>
<dbReference type="PROSITE" id="PS50835">
    <property type="entry name" value="IG_LIKE"/>
    <property type="match status" value="6"/>
</dbReference>
<dbReference type="InterPro" id="IPR003598">
    <property type="entry name" value="Ig_sub2"/>
</dbReference>
<feature type="domain" description="Ig-like" evidence="13">
    <location>
        <begin position="393"/>
        <end position="479"/>
    </location>
</feature>
<dbReference type="FunFam" id="2.60.40.10:FF:000032">
    <property type="entry name" value="palladin isoform X1"/>
    <property type="match status" value="1"/>
</dbReference>
<evidence type="ECO:0000256" key="6">
    <source>
        <dbReference type="ARBA" id="ARBA00022737"/>
    </source>
</evidence>
<evidence type="ECO:0000256" key="12">
    <source>
        <dbReference type="ARBA" id="ARBA00023319"/>
    </source>
</evidence>
<feature type="domain" description="Ig-like" evidence="13">
    <location>
        <begin position="506"/>
        <end position="600"/>
    </location>
</feature>